<reference evidence="1" key="1">
    <citation type="submission" date="2024-03" db="EMBL/GenBank/DDBJ databases">
        <authorList>
            <person name="Plomp N."/>
            <person name="Harmsen H.J."/>
        </authorList>
    </citation>
    <scope>NUCLEOTIDE SEQUENCE</scope>
    <source>
        <strain evidence="1">HTF-128</strain>
    </source>
</reference>
<organism evidence="1 2">
    <name type="scientific">Faecalibacterium wellingii</name>
    <dbReference type="NCBI Taxonomy" id="2929491"/>
    <lineage>
        <taxon>Bacteria</taxon>
        <taxon>Bacillati</taxon>
        <taxon>Bacillota</taxon>
        <taxon>Clostridia</taxon>
        <taxon>Eubacteriales</taxon>
        <taxon>Oscillospiraceae</taxon>
        <taxon>Faecalibacterium</taxon>
    </lineage>
</organism>
<evidence type="ECO:0000313" key="1">
    <source>
        <dbReference type="EMBL" id="MEJ5196122.1"/>
    </source>
</evidence>
<accession>A0AB35Y686</accession>
<dbReference type="RefSeq" id="WP_339395511.1">
    <property type="nucleotide sequence ID" value="NZ_JBBFGL010000006.1"/>
</dbReference>
<dbReference type="Proteomes" id="UP001373196">
    <property type="component" value="Unassembled WGS sequence"/>
</dbReference>
<dbReference type="AlphaFoldDB" id="A0AB35Y686"/>
<comment type="caution">
    <text evidence="1">The sequence shown here is derived from an EMBL/GenBank/DDBJ whole genome shotgun (WGS) entry which is preliminary data.</text>
</comment>
<dbReference type="EMBL" id="JBBFGL010000006">
    <property type="protein sequence ID" value="MEJ5196122.1"/>
    <property type="molecule type" value="Genomic_DNA"/>
</dbReference>
<evidence type="ECO:0000313" key="2">
    <source>
        <dbReference type="Proteomes" id="UP001373196"/>
    </source>
</evidence>
<sequence>MGFSTGEGSTVEKPGAGLLFTRHSAVKYHLNLDSLIKRDRKAISALTPCKKYAILKKHRAGLHSCGGPLWARSKENRT</sequence>
<protein>
    <submittedName>
        <fullName evidence="1">Uncharacterized protein</fullName>
    </submittedName>
</protein>
<gene>
    <name evidence="1" type="ORF">WF834_08015</name>
</gene>
<proteinExistence type="predicted"/>
<name>A0AB35Y686_9FIRM</name>